<dbReference type="OrthoDB" id="9773411at2"/>
<sequence length="1716" mass="180206">MLALRNRIWAIAALLFAALLAMTSVPAAANTITNTAYARWSQSGTELTADSNVVSFDVVQEATKIFVLPLPNGSETLAINAGSCGGTPLPSVNIDPKGADPSEPAAISSIVVGQPVVFRLFRLHTGLNPGLIDTVKVTITSASGDKEQLTVTETAADSGVFYGAIPTSAIPPQPRDGDCRLSVSAGDKVTVSYNGATGDGTVIKTDVDVLADPYGLVFDSEDAAPIDGARVTLVDVATGQPARVFADDGVTTWPSTIVTGSLITDGAGRTWQMPEGEYRFPLAPLGTYRLVVVPPDPYTAPSALTPKNFIGLVRPDGGDLVILPASYGENLALTNPSPVRVDIPVDRPPVAVSLSKVASRQVAQPGDAVFYTITMRNTDPGRAKRGVVLSDTPSANLRLRVNTIRIDGAKPASDAVTVAPDGRTMTIAVGAIAPGASRTVTYAMTVRPDASAGNAINRIDAVDARGLTATASSAVRIERDNLASTMTLIGRITLGGCDVPNTKAAPRPGIGGVRLVLEDGSFAVTDAEGRYHFEGLMPGTHVVEAQAVTLPKGGKFVDCTRSTRSAGSASSRFVIGQGGSLVVANFAATVPAETLAAAAAAAAAKPVADSDRTAAGGDTDWIAKGDGPTEFVFPTADYNPRAPTTRVVIRHRKGQTVALKIDGKPVDKLAFDGAQSSPEGFAVSVWRGLPLNGEDTRFDAEVRDPSGAVVQTLSRTVHFGATPAKVELVPERTHLVADGATRPVVAVRVLDRTGRPVHAGISGPITLSAPYESAAALDAMQSRVLSGLDRTPPTWIVKGDDGIALIELAPTMVSGGLDLTFQFTDREVKRQQVLETWVVPGEAKWTLVGLAEGAVGAKTIADHMHRTGKFDSDLGDHGRVAFYAKGRIKGKWLTTIAYDSAKQRAEQRLLGGLDPKAYYTVFADGSDRRFDAASVNKLYVRIESAKVRAMFGDFNTGFDHTQLGRYQRTMTGVKAEARLGQLRTEAYAAKVATTHRRDQIPGGGISGPYRLSSRAIVPNSETVTIEVRDRFRSEVVVNSQTLTRFLDYDIDLLAGTITFKQPVLSRDANLNPQQIVVDYEIDTLNGGAWNAGARTEWRNKSEKVRLGATAISDASAAAGAAVTRTNLGAVDAKLYIGSKTEVRAEAAMSHATGGNLAAGQAGSGTKAAWMIEAERHDARLDVLAYIRSLDANFGVGQVSIGELGRRKIGIDTRYRLSQKWLVSGTAWQDTSLVDGAKRSAIQLGTTWNSAGTEMRLAVARYSETLAQGAATGPTGAKGGSTTLIEAGSTKRLFDNKLELSAAGSISIGRSDATSYQAPRYRVGMRYAITPDVRVISDYEIGNGSQGETRTLRGGLEVQPWTGAKIATVIGQQSNKGLPVTGEQQQQSITEQGKRAFASYGLAQSLPVSKALTLDATIDGNKVIGGKSARATNGGTAVVGASSQSTIAEDFTAYTLGATWRSGRWSATARAELRDGELTKRKGVTFGMIRQLGEGSVVGGAVTWARSHDATGATSEVGSAAISIAHRPATSAFAFLSKLEFRSDRISGVTAATGTGAGSATDGTALTVDGNARSRRIVASFSGDWAPTGRVDGQMVQRTEIGLFVAARHNLDRYQGFDLAGTTALGGVDARIGIGKRIEVGGSATVRRSLSDGTTSYAIGPQIGIVPADNVMVVIGYNLTGFRDRDFAGARNTTKGVFATMRIKFDSNSLAALGIGR</sequence>
<keyword evidence="4" id="KW-1185">Reference proteome</keyword>
<dbReference type="InterPro" id="IPR047589">
    <property type="entry name" value="DUF11_rpt"/>
</dbReference>
<reference evidence="3 4" key="1">
    <citation type="submission" date="2019-07" db="EMBL/GenBank/DDBJ databases">
        <title>Whole genome shotgun sequence of Novosphingobium sediminis NBRC 106119.</title>
        <authorList>
            <person name="Hosoyama A."/>
            <person name="Uohara A."/>
            <person name="Ohji S."/>
            <person name="Ichikawa N."/>
        </authorList>
    </citation>
    <scope>NUCLEOTIDE SEQUENCE [LARGE SCALE GENOMIC DNA]</scope>
    <source>
        <strain evidence="3 4">NBRC 106119</strain>
    </source>
</reference>
<proteinExistence type="predicted"/>
<dbReference type="PANTHER" id="PTHR34819">
    <property type="entry name" value="LARGE CYSTEINE-RICH PERIPLASMIC PROTEIN OMCB"/>
    <property type="match status" value="1"/>
</dbReference>
<dbReference type="InterPro" id="IPR001434">
    <property type="entry name" value="OmcB-like_DUF11"/>
</dbReference>
<feature type="domain" description="DUF11" evidence="2">
    <location>
        <begin position="353"/>
        <end position="459"/>
    </location>
</feature>
<dbReference type="EMBL" id="BJYR01000021">
    <property type="protein sequence ID" value="GEO01331.1"/>
    <property type="molecule type" value="Genomic_DNA"/>
</dbReference>
<comment type="caution">
    <text evidence="3">The sequence shown here is derived from an EMBL/GenBank/DDBJ whole genome shotgun (WGS) entry which is preliminary data.</text>
</comment>
<dbReference type="SUPFAM" id="SSF117074">
    <property type="entry name" value="Hypothetical protein PA1324"/>
    <property type="match status" value="1"/>
</dbReference>
<feature type="signal peptide" evidence="1">
    <location>
        <begin position="1"/>
        <end position="29"/>
    </location>
</feature>
<dbReference type="RefSeq" id="WP_147160654.1">
    <property type="nucleotide sequence ID" value="NZ_BJYR01000021.1"/>
</dbReference>
<feature type="chain" id="PRO_5021995580" description="DUF11 domain-containing protein" evidence="1">
    <location>
        <begin position="30"/>
        <end position="1716"/>
    </location>
</feature>
<accession>A0A512ANR4</accession>
<evidence type="ECO:0000313" key="4">
    <source>
        <dbReference type="Proteomes" id="UP000321464"/>
    </source>
</evidence>
<protein>
    <recommendedName>
        <fullName evidence="2">DUF11 domain-containing protein</fullName>
    </recommendedName>
</protein>
<name>A0A512ANR4_9SPHN</name>
<dbReference type="Proteomes" id="UP000321464">
    <property type="component" value="Unassembled WGS sequence"/>
</dbReference>
<gene>
    <name evidence="3" type="ORF">NSE01_31630</name>
</gene>
<evidence type="ECO:0000256" key="1">
    <source>
        <dbReference type="SAM" id="SignalP"/>
    </source>
</evidence>
<dbReference type="NCBIfam" id="TIGR01451">
    <property type="entry name" value="B_ant_repeat"/>
    <property type="match status" value="1"/>
</dbReference>
<keyword evidence="1" id="KW-0732">Signal</keyword>
<dbReference type="PANTHER" id="PTHR34819:SF3">
    <property type="entry name" value="CELL SURFACE PROTEIN"/>
    <property type="match status" value="1"/>
</dbReference>
<dbReference type="Pfam" id="PF01345">
    <property type="entry name" value="DUF11"/>
    <property type="match status" value="1"/>
</dbReference>
<evidence type="ECO:0000259" key="2">
    <source>
        <dbReference type="Pfam" id="PF01345"/>
    </source>
</evidence>
<evidence type="ECO:0000313" key="3">
    <source>
        <dbReference type="EMBL" id="GEO01331.1"/>
    </source>
</evidence>
<dbReference type="InterPro" id="IPR051172">
    <property type="entry name" value="Chlamydia_OmcB"/>
</dbReference>
<organism evidence="3 4">
    <name type="scientific">Novosphingobium sediminis</name>
    <dbReference type="NCBI Taxonomy" id="707214"/>
    <lineage>
        <taxon>Bacteria</taxon>
        <taxon>Pseudomonadati</taxon>
        <taxon>Pseudomonadota</taxon>
        <taxon>Alphaproteobacteria</taxon>
        <taxon>Sphingomonadales</taxon>
        <taxon>Sphingomonadaceae</taxon>
        <taxon>Novosphingobium</taxon>
    </lineage>
</organism>